<dbReference type="RefSeq" id="WP_198685293.1">
    <property type="nucleotide sequence ID" value="NZ_JAEIJD010000003.1"/>
</dbReference>
<keyword evidence="7" id="KW-1185">Reference proteome</keyword>
<gene>
    <name evidence="6" type="ORF">JAO82_05155</name>
</gene>
<accession>A0A934HLU2</accession>
<dbReference type="InterPro" id="IPR059112">
    <property type="entry name" value="CysZ/EI24"/>
</dbReference>
<keyword evidence="3 5" id="KW-1133">Transmembrane helix</keyword>
<evidence type="ECO:0000256" key="5">
    <source>
        <dbReference type="SAM" id="Phobius"/>
    </source>
</evidence>
<organism evidence="6 7">
    <name type="scientific">Pontibaca salina</name>
    <dbReference type="NCBI Taxonomy" id="2795731"/>
    <lineage>
        <taxon>Bacteria</taxon>
        <taxon>Pseudomonadati</taxon>
        <taxon>Pseudomonadota</taxon>
        <taxon>Alphaproteobacteria</taxon>
        <taxon>Rhodobacterales</taxon>
        <taxon>Roseobacteraceae</taxon>
        <taxon>Pontibaca</taxon>
    </lineage>
</organism>
<evidence type="ECO:0000256" key="4">
    <source>
        <dbReference type="ARBA" id="ARBA00023136"/>
    </source>
</evidence>
<comment type="subcellular location">
    <subcellularLocation>
        <location evidence="1">Membrane</location>
        <topology evidence="1">Multi-pass membrane protein</topology>
    </subcellularLocation>
</comment>
<protein>
    <submittedName>
        <fullName evidence="6">EI24 domain-containing protein</fullName>
    </submittedName>
</protein>
<evidence type="ECO:0000313" key="6">
    <source>
        <dbReference type="EMBL" id="MBI6629266.1"/>
    </source>
</evidence>
<evidence type="ECO:0000256" key="3">
    <source>
        <dbReference type="ARBA" id="ARBA00022989"/>
    </source>
</evidence>
<keyword evidence="2 5" id="KW-0812">Transmembrane</keyword>
<feature type="transmembrane region" description="Helical" evidence="5">
    <location>
        <begin position="126"/>
        <end position="150"/>
    </location>
</feature>
<keyword evidence="4 5" id="KW-0472">Membrane</keyword>
<evidence type="ECO:0000313" key="7">
    <source>
        <dbReference type="Proteomes" id="UP000613255"/>
    </source>
</evidence>
<dbReference type="Pfam" id="PF07264">
    <property type="entry name" value="EI24"/>
    <property type="match status" value="1"/>
</dbReference>
<feature type="transmembrane region" description="Helical" evidence="5">
    <location>
        <begin position="68"/>
        <end position="95"/>
    </location>
</feature>
<feature type="transmembrane region" description="Helical" evidence="5">
    <location>
        <begin position="156"/>
        <end position="175"/>
    </location>
</feature>
<dbReference type="EMBL" id="JAEIJD010000003">
    <property type="protein sequence ID" value="MBI6629266.1"/>
    <property type="molecule type" value="Genomic_DNA"/>
</dbReference>
<sequence>MILSAFFTALGQLGDPRFRRVLFLGVGLTIALLIASYVGVLWLVRWLVGENASLPFIGSVTWLNDLAGWSSVGLMLVLSVFLMMPIASAITSLFLDEVAQAVEDRHYPTLPPAQPVPLIDQALDALGFLGVLILANIVALLLATVLLFFVAPAWAAVFWGLNGFLLGREYFTLAAIRRVGRVEAKRLRSHHAGTIWLAGTLMAVPLSVPLLNLLIPIIGAATFTHIFHKTQARR</sequence>
<feature type="transmembrane region" description="Helical" evidence="5">
    <location>
        <begin position="21"/>
        <end position="48"/>
    </location>
</feature>
<comment type="caution">
    <text evidence="6">The sequence shown here is derived from an EMBL/GenBank/DDBJ whole genome shotgun (WGS) entry which is preliminary data.</text>
</comment>
<evidence type="ECO:0000256" key="2">
    <source>
        <dbReference type="ARBA" id="ARBA00022692"/>
    </source>
</evidence>
<reference evidence="6" key="1">
    <citation type="submission" date="2020-12" db="EMBL/GenBank/DDBJ databases">
        <title>Pontibaca salina gen. nov., sp. nov., isolated from marine sediment.</title>
        <authorList>
            <person name="Bo J."/>
            <person name="Wang S."/>
            <person name="Song X."/>
            <person name="Du Z."/>
        </authorList>
    </citation>
    <scope>NUCLEOTIDE SEQUENCE</scope>
    <source>
        <strain evidence="6">S1109L</strain>
    </source>
</reference>
<name>A0A934HLU2_9RHOB</name>
<dbReference type="Proteomes" id="UP000613255">
    <property type="component" value="Unassembled WGS sequence"/>
</dbReference>
<proteinExistence type="predicted"/>
<dbReference type="AlphaFoldDB" id="A0A934HLU2"/>
<evidence type="ECO:0000256" key="1">
    <source>
        <dbReference type="ARBA" id="ARBA00004141"/>
    </source>
</evidence>